<dbReference type="InterPro" id="IPR034466">
    <property type="entry name" value="Methyltransferase_Class_B"/>
</dbReference>
<keyword evidence="11" id="KW-1185">Reference proteome</keyword>
<dbReference type="InterPro" id="IPR036724">
    <property type="entry name" value="Cobalamin-bd_sf"/>
</dbReference>
<dbReference type="SUPFAM" id="SSF102114">
    <property type="entry name" value="Radical SAM enzymes"/>
    <property type="match status" value="1"/>
</dbReference>
<keyword evidence="6" id="KW-0408">Iron</keyword>
<evidence type="ECO:0000313" key="11">
    <source>
        <dbReference type="Proteomes" id="UP000037175"/>
    </source>
</evidence>
<dbReference type="AlphaFoldDB" id="A0A0L6VYY6"/>
<dbReference type="InterPro" id="IPR006638">
    <property type="entry name" value="Elp3/MiaA/NifB-like_rSAM"/>
</dbReference>
<dbReference type="InterPro" id="IPR058240">
    <property type="entry name" value="rSAM_sf"/>
</dbReference>
<feature type="domain" description="B12-binding" evidence="8">
    <location>
        <begin position="27"/>
        <end position="163"/>
    </location>
</feature>
<protein>
    <submittedName>
        <fullName evidence="10">Radical SAM protein</fullName>
    </submittedName>
</protein>
<dbReference type="InterPro" id="IPR006158">
    <property type="entry name" value="Cobalamin-bd"/>
</dbReference>
<evidence type="ECO:0000256" key="5">
    <source>
        <dbReference type="ARBA" id="ARBA00022723"/>
    </source>
</evidence>
<dbReference type="GO" id="GO:0003824">
    <property type="term" value="F:catalytic activity"/>
    <property type="evidence" value="ECO:0007669"/>
    <property type="project" value="InterPro"/>
</dbReference>
<evidence type="ECO:0000256" key="3">
    <source>
        <dbReference type="ARBA" id="ARBA00022679"/>
    </source>
</evidence>
<keyword evidence="4" id="KW-0949">S-adenosyl-L-methionine</keyword>
<dbReference type="InterPro" id="IPR007197">
    <property type="entry name" value="rSAM"/>
</dbReference>
<dbReference type="SFLD" id="SFLDG01123">
    <property type="entry name" value="methyltransferase_(Class_B)"/>
    <property type="match status" value="1"/>
</dbReference>
<dbReference type="PANTHER" id="PTHR43409">
    <property type="entry name" value="ANAEROBIC MAGNESIUM-PROTOPORPHYRIN IX MONOMETHYL ESTER CYCLASE-RELATED"/>
    <property type="match status" value="1"/>
</dbReference>
<dbReference type="PANTHER" id="PTHR43409:SF7">
    <property type="entry name" value="BLL1977 PROTEIN"/>
    <property type="match status" value="1"/>
</dbReference>
<dbReference type="SFLD" id="SFLDS00029">
    <property type="entry name" value="Radical_SAM"/>
    <property type="match status" value="1"/>
</dbReference>
<name>A0A0L6VYY6_9FIRM</name>
<keyword evidence="3" id="KW-0808">Transferase</keyword>
<reference evidence="11" key="1">
    <citation type="submission" date="2015-07" db="EMBL/GenBank/DDBJ databases">
        <title>Complete Genome of Thermincola ferriacetica strain Z-0001T.</title>
        <authorList>
            <person name="Lusk B."/>
            <person name="Badalamenti J.P."/>
            <person name="Parameswaran P."/>
            <person name="Bond D.R."/>
            <person name="Torres C.I."/>
        </authorList>
    </citation>
    <scope>NUCLEOTIDE SEQUENCE [LARGE SCALE GENOMIC DNA]</scope>
    <source>
        <strain evidence="11">Z-0001</strain>
    </source>
</reference>
<organism evidence="10 11">
    <name type="scientific">Thermincola ferriacetica</name>
    <dbReference type="NCBI Taxonomy" id="281456"/>
    <lineage>
        <taxon>Bacteria</taxon>
        <taxon>Bacillati</taxon>
        <taxon>Bacillota</taxon>
        <taxon>Clostridia</taxon>
        <taxon>Eubacteriales</taxon>
        <taxon>Thermincolaceae</taxon>
        <taxon>Thermincola</taxon>
    </lineage>
</organism>
<keyword evidence="5" id="KW-0479">Metal-binding</keyword>
<evidence type="ECO:0000256" key="4">
    <source>
        <dbReference type="ARBA" id="ARBA00022691"/>
    </source>
</evidence>
<gene>
    <name evidence="10" type="ORF">Tfer_2995</name>
</gene>
<dbReference type="CDD" id="cd02068">
    <property type="entry name" value="radical_SAM_B12_BD"/>
    <property type="match status" value="1"/>
</dbReference>
<dbReference type="SFLD" id="SFLDG01082">
    <property type="entry name" value="B12-binding_domain_containing"/>
    <property type="match status" value="1"/>
</dbReference>
<dbReference type="InterPro" id="IPR051198">
    <property type="entry name" value="BchE-like"/>
</dbReference>
<proteinExistence type="predicted"/>
<evidence type="ECO:0000259" key="8">
    <source>
        <dbReference type="PROSITE" id="PS51332"/>
    </source>
</evidence>
<dbReference type="Pfam" id="PF04055">
    <property type="entry name" value="Radical_SAM"/>
    <property type="match status" value="1"/>
</dbReference>
<evidence type="ECO:0000313" key="10">
    <source>
        <dbReference type="EMBL" id="KNZ68475.1"/>
    </source>
</evidence>
<dbReference type="Pfam" id="PF02310">
    <property type="entry name" value="B12-binding"/>
    <property type="match status" value="1"/>
</dbReference>
<evidence type="ECO:0000256" key="1">
    <source>
        <dbReference type="ARBA" id="ARBA00001966"/>
    </source>
</evidence>
<feature type="domain" description="Radical SAM core" evidence="9">
    <location>
        <begin position="219"/>
        <end position="462"/>
    </location>
</feature>
<evidence type="ECO:0000256" key="2">
    <source>
        <dbReference type="ARBA" id="ARBA00022603"/>
    </source>
</evidence>
<evidence type="ECO:0000259" key="9">
    <source>
        <dbReference type="PROSITE" id="PS51918"/>
    </source>
</evidence>
<comment type="caution">
    <text evidence="10">The sequence shown here is derived from an EMBL/GenBank/DDBJ whole genome shotgun (WGS) entry which is preliminary data.</text>
</comment>
<dbReference type="SFLD" id="SFLDF00326">
    <property type="entry name" value="5''-pyrrole_methytransferase"/>
    <property type="match status" value="1"/>
</dbReference>
<dbReference type="PROSITE" id="PS51918">
    <property type="entry name" value="RADICAL_SAM"/>
    <property type="match status" value="1"/>
</dbReference>
<accession>A0A0L6VYY6</accession>
<dbReference type="SUPFAM" id="SSF52242">
    <property type="entry name" value="Cobalamin (vitamin B12)-binding domain"/>
    <property type="match status" value="1"/>
</dbReference>
<dbReference type="Proteomes" id="UP000037175">
    <property type="component" value="Unassembled WGS sequence"/>
</dbReference>
<dbReference type="GO" id="GO:0051536">
    <property type="term" value="F:iron-sulfur cluster binding"/>
    <property type="evidence" value="ECO:0007669"/>
    <property type="project" value="UniProtKB-KW"/>
</dbReference>
<comment type="cofactor">
    <cofactor evidence="1">
        <name>[4Fe-4S] cluster</name>
        <dbReference type="ChEBI" id="CHEBI:49883"/>
    </cofactor>
</comment>
<evidence type="ECO:0000256" key="7">
    <source>
        <dbReference type="ARBA" id="ARBA00023014"/>
    </source>
</evidence>
<dbReference type="GO" id="GO:0031419">
    <property type="term" value="F:cobalamin binding"/>
    <property type="evidence" value="ECO:0007669"/>
    <property type="project" value="InterPro"/>
</dbReference>
<evidence type="ECO:0000256" key="6">
    <source>
        <dbReference type="ARBA" id="ARBA00023004"/>
    </source>
</evidence>
<dbReference type="PATRIC" id="fig|281456.6.peg.3134"/>
<dbReference type="EMBL" id="LGTE01000030">
    <property type="protein sequence ID" value="KNZ68475.1"/>
    <property type="molecule type" value="Genomic_DNA"/>
</dbReference>
<dbReference type="SMART" id="SM00729">
    <property type="entry name" value="Elp3"/>
    <property type="match status" value="1"/>
</dbReference>
<keyword evidence="7" id="KW-0411">Iron-sulfur</keyword>
<dbReference type="GO" id="GO:0046872">
    <property type="term" value="F:metal ion binding"/>
    <property type="evidence" value="ECO:0007669"/>
    <property type="project" value="UniProtKB-KW"/>
</dbReference>
<dbReference type="RefSeq" id="WP_052218954.1">
    <property type="nucleotide sequence ID" value="NZ_LGTE01000030.1"/>
</dbReference>
<dbReference type="NCBIfam" id="TIGR04190">
    <property type="entry name" value="B12_SAM_Ta0216"/>
    <property type="match status" value="1"/>
</dbReference>
<sequence length="611" mass="70773">MFKKDVVFLHAPSVYDFRKDTIMFGPISDVVPSSATFEMYPVGITSIADALEQAGFNVQIINLAYQMLRDPKYDVEKVISRLNPRMFAIDLHWLPHAHGSIEVAKIVKKYHPHTPVVFGGLSASYYHEELINYPWVDFVLRGDSTEEPMKQLVLAIRRGMPVNDIPNLTWKTPDGKVRVNPLTHVPDNMDYVSIPSYSYCVRSVFKYANLHNTVPYLKWLNYPITALLTSRGCTQNCSICGGSQAAYKKICNREKPAYRSPKTMVEDILFLQKLGRAPIFILNDFRMAGPAHTEEFLKLLKEADIKNELVFELFFPGDDNFFAKLADAVPKFSLEITLESHLERIRRFNGKFAVPNEVFENTVASAFKYGCRKIDIFFMTGIPKQSYHDAISCVDYCRELLDKFNADKRLCFFVAPLAPFLDPGCLAFENPEKYGYRQFYKTLEEHRQGLTMPSWKYILSYETDSMTRDEIVEATYEAALRLNELKKEYNLIEEQLYRQIDYRIRTARDIIREIDQIMTLSDEKEKKLKLNEIRVKVAQVNKGSLCGEDELTWPITERFASFFSLFKVLVSLFFKEWALFFNRIGFELKERSYSRNQRMAMASNSKNDAAL</sequence>
<dbReference type="Gene3D" id="3.40.50.280">
    <property type="entry name" value="Cobalamin-binding domain"/>
    <property type="match status" value="1"/>
</dbReference>
<dbReference type="PROSITE" id="PS51332">
    <property type="entry name" value="B12_BINDING"/>
    <property type="match status" value="1"/>
</dbReference>
<dbReference type="InterPro" id="IPR026447">
    <property type="entry name" value="B12_SAM_Ta0216"/>
</dbReference>
<keyword evidence="2" id="KW-0489">Methyltransferase</keyword>